<keyword evidence="7" id="KW-1185">Reference proteome</keyword>
<dbReference type="AlphaFoldDB" id="A0A6S7G7K4"/>
<dbReference type="EMBL" id="CACRXK020000400">
    <property type="protein sequence ID" value="CAB3981541.1"/>
    <property type="molecule type" value="Genomic_DNA"/>
</dbReference>
<keyword evidence="4" id="KW-0862">Zinc</keyword>
<keyword evidence="1" id="KW-0479">Metal-binding</keyword>
<keyword evidence="3" id="KW-0863">Zinc-finger</keyword>
<dbReference type="Gene3D" id="3.30.160.60">
    <property type="entry name" value="Classic Zinc Finger"/>
    <property type="match status" value="2"/>
</dbReference>
<feature type="compositionally biased region" description="Acidic residues" evidence="5">
    <location>
        <begin position="108"/>
        <end position="121"/>
    </location>
</feature>
<dbReference type="PROSITE" id="PS00028">
    <property type="entry name" value="ZINC_FINGER_C2H2_1"/>
    <property type="match status" value="2"/>
</dbReference>
<feature type="region of interest" description="Disordered" evidence="5">
    <location>
        <begin position="103"/>
        <end position="128"/>
    </location>
</feature>
<dbReference type="PROSITE" id="PS50157">
    <property type="entry name" value="ZINC_FINGER_C2H2_2"/>
    <property type="match status" value="2"/>
</dbReference>
<evidence type="ECO:0000256" key="4">
    <source>
        <dbReference type="ARBA" id="ARBA00022833"/>
    </source>
</evidence>
<keyword evidence="2" id="KW-0677">Repeat</keyword>
<evidence type="ECO:0000256" key="2">
    <source>
        <dbReference type="ARBA" id="ARBA00022737"/>
    </source>
</evidence>
<dbReference type="Proteomes" id="UP001152795">
    <property type="component" value="Unassembled WGS sequence"/>
</dbReference>
<sequence>MAAFFRYSCLWNHCGKNCSSLLDLIDHIEAVHIEKDPRILEKQEAAQPAAIPLSYVNCFFSEATRSAHRKMKEIGSEGDFDLDYTPKKKKGLSGYSVNSCMATPEASENGDDDGNMSDNSDDSWTTSDGLTSELILNSVTMEDGDSKRYICPVKGCGKKYKNPNGIKYHAKNGHCKDGKTKKPHKCHCGKSYKNQSGLRHHIATRHSTIHSQNITESHANGIELHIKKMKVSCYDYYDFHCSTALHFQVARQDLKLSGMTSSGQANCAELQVVEQDVKLSGNIISCQASVT</sequence>
<gene>
    <name evidence="6" type="ORF">PACLA_8A079804</name>
</gene>
<accession>A0A6S7G7K4</accession>
<protein>
    <submittedName>
        <fullName evidence="6">Juxtaposed with another zinc finger 1-like</fullName>
    </submittedName>
</protein>
<evidence type="ECO:0000313" key="7">
    <source>
        <dbReference type="Proteomes" id="UP001152795"/>
    </source>
</evidence>
<dbReference type="InterPro" id="IPR013087">
    <property type="entry name" value="Znf_C2H2_type"/>
</dbReference>
<dbReference type="SMART" id="SM00355">
    <property type="entry name" value="ZnF_C2H2"/>
    <property type="match status" value="3"/>
</dbReference>
<dbReference type="GO" id="GO:0008270">
    <property type="term" value="F:zinc ion binding"/>
    <property type="evidence" value="ECO:0007669"/>
    <property type="project" value="UniProtKB-KW"/>
</dbReference>
<name>A0A6S7G7K4_PARCT</name>
<evidence type="ECO:0000256" key="5">
    <source>
        <dbReference type="SAM" id="MobiDB-lite"/>
    </source>
</evidence>
<dbReference type="InterPro" id="IPR051580">
    <property type="entry name" value="ZnF-Chromatin_assoc"/>
</dbReference>
<reference evidence="6" key="1">
    <citation type="submission" date="2020-04" db="EMBL/GenBank/DDBJ databases">
        <authorList>
            <person name="Alioto T."/>
            <person name="Alioto T."/>
            <person name="Gomez Garrido J."/>
        </authorList>
    </citation>
    <scope>NUCLEOTIDE SEQUENCE</scope>
    <source>
        <strain evidence="6">A484AB</strain>
    </source>
</reference>
<comment type="caution">
    <text evidence="6">The sequence shown here is derived from an EMBL/GenBank/DDBJ whole genome shotgun (WGS) entry which is preliminary data.</text>
</comment>
<evidence type="ECO:0000313" key="6">
    <source>
        <dbReference type="EMBL" id="CAB3981541.1"/>
    </source>
</evidence>
<dbReference type="OrthoDB" id="3269380at2759"/>
<dbReference type="SUPFAM" id="SSF57667">
    <property type="entry name" value="beta-beta-alpha zinc fingers"/>
    <property type="match status" value="1"/>
</dbReference>
<evidence type="ECO:0000256" key="1">
    <source>
        <dbReference type="ARBA" id="ARBA00022723"/>
    </source>
</evidence>
<organism evidence="6 7">
    <name type="scientific">Paramuricea clavata</name>
    <name type="common">Red gorgonian</name>
    <name type="synonym">Violescent sea-whip</name>
    <dbReference type="NCBI Taxonomy" id="317549"/>
    <lineage>
        <taxon>Eukaryota</taxon>
        <taxon>Metazoa</taxon>
        <taxon>Cnidaria</taxon>
        <taxon>Anthozoa</taxon>
        <taxon>Octocorallia</taxon>
        <taxon>Malacalcyonacea</taxon>
        <taxon>Plexauridae</taxon>
        <taxon>Paramuricea</taxon>
    </lineage>
</organism>
<dbReference type="PANTHER" id="PTHR23057:SF0">
    <property type="entry name" value="JUXTAPOSED WITH ANOTHER ZINC FINGER PROTEIN 1"/>
    <property type="match status" value="1"/>
</dbReference>
<dbReference type="GO" id="GO:0005634">
    <property type="term" value="C:nucleus"/>
    <property type="evidence" value="ECO:0007669"/>
    <property type="project" value="TreeGrafter"/>
</dbReference>
<dbReference type="InterPro" id="IPR036236">
    <property type="entry name" value="Znf_C2H2_sf"/>
</dbReference>
<dbReference type="PANTHER" id="PTHR23057">
    <property type="entry name" value="JUXTAPOSED WITH ANOTHER ZINC FINGER PROTEIN 1"/>
    <property type="match status" value="1"/>
</dbReference>
<evidence type="ECO:0000256" key="3">
    <source>
        <dbReference type="ARBA" id="ARBA00022771"/>
    </source>
</evidence>
<proteinExistence type="predicted"/>